<protein>
    <submittedName>
        <fullName evidence="2">Uncharacterized protein</fullName>
    </submittedName>
</protein>
<sequence length="111" mass="12469">MTSTQETRCFSQGHARLAWKPRGDAKSPLNVQPHAESPMRQLPLNMEGKMTRVSFLPPDHSGHLQLEGHGSSMGSQGPFLPPRFVLRRNAIRAFRYYIMAAPTKQNTVIDV</sequence>
<dbReference type="RefSeq" id="XP_062786780.1">
    <property type="nucleotide sequence ID" value="XM_062930729.1"/>
</dbReference>
<gene>
    <name evidence="2" type="ORF">CDEST_14573</name>
</gene>
<dbReference type="AlphaFoldDB" id="A0AAX4J1Y8"/>
<dbReference type="Proteomes" id="UP001322277">
    <property type="component" value="Chromosome 10"/>
</dbReference>
<dbReference type="GeneID" id="87951073"/>
<dbReference type="KEGG" id="cdet:87951073"/>
<evidence type="ECO:0000313" key="3">
    <source>
        <dbReference type="Proteomes" id="UP001322277"/>
    </source>
</evidence>
<evidence type="ECO:0000256" key="1">
    <source>
        <dbReference type="SAM" id="MobiDB-lite"/>
    </source>
</evidence>
<organism evidence="2 3">
    <name type="scientific">Colletotrichum destructivum</name>
    <dbReference type="NCBI Taxonomy" id="34406"/>
    <lineage>
        <taxon>Eukaryota</taxon>
        <taxon>Fungi</taxon>
        <taxon>Dikarya</taxon>
        <taxon>Ascomycota</taxon>
        <taxon>Pezizomycotina</taxon>
        <taxon>Sordariomycetes</taxon>
        <taxon>Hypocreomycetidae</taxon>
        <taxon>Glomerellales</taxon>
        <taxon>Glomerellaceae</taxon>
        <taxon>Colletotrichum</taxon>
        <taxon>Colletotrichum destructivum species complex</taxon>
    </lineage>
</organism>
<reference evidence="3" key="1">
    <citation type="journal article" date="2023" name="bioRxiv">
        <title>Complete genome of the Medicago anthracnose fungus, Colletotrichum destructivum, reveals a mini-chromosome-like region within a core chromosome.</title>
        <authorList>
            <person name="Lapalu N."/>
            <person name="Simon A."/>
            <person name="Lu A."/>
            <person name="Plaumann P.-L."/>
            <person name="Amselem J."/>
            <person name="Pigne S."/>
            <person name="Auger A."/>
            <person name="Koch C."/>
            <person name="Dallery J.-F."/>
            <person name="O'Connell R.J."/>
        </authorList>
    </citation>
    <scope>NUCLEOTIDE SEQUENCE [LARGE SCALE GENOMIC DNA]</scope>
    <source>
        <strain evidence="3">CBS 520.97</strain>
    </source>
</reference>
<feature type="region of interest" description="Disordered" evidence="1">
    <location>
        <begin position="20"/>
        <end position="78"/>
    </location>
</feature>
<dbReference type="EMBL" id="CP137314">
    <property type="protein sequence ID" value="WQF89559.1"/>
    <property type="molecule type" value="Genomic_DNA"/>
</dbReference>
<keyword evidence="3" id="KW-1185">Reference proteome</keyword>
<proteinExistence type="predicted"/>
<evidence type="ECO:0000313" key="2">
    <source>
        <dbReference type="EMBL" id="WQF89559.1"/>
    </source>
</evidence>
<name>A0AAX4J1Y8_9PEZI</name>
<accession>A0AAX4J1Y8</accession>